<dbReference type="EMBL" id="QRON01000006">
    <property type="protein sequence ID" value="RHL27941.1"/>
    <property type="molecule type" value="Genomic_DNA"/>
</dbReference>
<name>A0A415JVE2_9FIRM</name>
<gene>
    <name evidence="1" type="ORF">DW028_10375</name>
</gene>
<comment type="caution">
    <text evidence="1">The sequence shown here is derived from an EMBL/GenBank/DDBJ whole genome shotgun (WGS) entry which is preliminary data.</text>
</comment>
<accession>A0A415JVE2</accession>
<protein>
    <submittedName>
        <fullName evidence="1">Uncharacterized protein</fullName>
    </submittedName>
</protein>
<proteinExistence type="predicted"/>
<dbReference type="Proteomes" id="UP000283297">
    <property type="component" value="Unassembled WGS sequence"/>
</dbReference>
<dbReference type="AlphaFoldDB" id="A0A415JVE2"/>
<evidence type="ECO:0000313" key="1">
    <source>
        <dbReference type="EMBL" id="RHL27941.1"/>
    </source>
</evidence>
<organism evidence="1 2">
    <name type="scientific">Agathobacter rectalis</name>
    <dbReference type="NCBI Taxonomy" id="39491"/>
    <lineage>
        <taxon>Bacteria</taxon>
        <taxon>Bacillati</taxon>
        <taxon>Bacillota</taxon>
        <taxon>Clostridia</taxon>
        <taxon>Lachnospirales</taxon>
        <taxon>Lachnospiraceae</taxon>
        <taxon>Agathobacter</taxon>
    </lineage>
</organism>
<sequence>MFFWDILLQAIFFQFQQFFRVILTGFPADHTLALYLKKEWKNHTFYYNMIKGSKGIIHACLHAIRLIINGDYIK</sequence>
<evidence type="ECO:0000313" key="2">
    <source>
        <dbReference type="Proteomes" id="UP000283297"/>
    </source>
</evidence>
<reference evidence="1 2" key="1">
    <citation type="submission" date="2018-08" db="EMBL/GenBank/DDBJ databases">
        <title>A genome reference for cultivated species of the human gut microbiota.</title>
        <authorList>
            <person name="Zou Y."/>
            <person name="Xue W."/>
            <person name="Luo G."/>
        </authorList>
    </citation>
    <scope>NUCLEOTIDE SEQUENCE [LARGE SCALE GENOMIC DNA]</scope>
    <source>
        <strain evidence="1 2">AF38-24</strain>
    </source>
</reference>